<protein>
    <submittedName>
        <fullName evidence="1">Uncharacterized protein</fullName>
    </submittedName>
</protein>
<dbReference type="Proteomes" id="UP000188820">
    <property type="component" value="Unassembled WGS sequence"/>
</dbReference>
<evidence type="ECO:0000313" key="2">
    <source>
        <dbReference type="Proteomes" id="UP000188820"/>
    </source>
</evidence>
<evidence type="ECO:0000313" key="1">
    <source>
        <dbReference type="EMBL" id="OOF70747.1"/>
    </source>
</evidence>
<keyword evidence="2" id="KW-1185">Reference proteome</keyword>
<reference evidence="1 2" key="1">
    <citation type="submission" date="2016-10" db="EMBL/GenBank/DDBJ databases">
        <title>Rodentibacter gen. nov. and new species.</title>
        <authorList>
            <person name="Christensen H."/>
        </authorList>
    </citation>
    <scope>NUCLEOTIDE SEQUENCE [LARGE SCALE GENOMIC DNA]</scope>
    <source>
        <strain evidence="1 2">1998236014</strain>
    </source>
</reference>
<sequence>MSYYAFKDKERTQVIYANEASRFSREITYYCPTYNCNAHLYVCSINGIKTPYFSATKPNFRHSPDCFYKKNYIDINDYSEQDFNFNSFCESLLVPGKEKENTLRQKGISEKLGNSSCSVKEKINTLRKLYLLCKSKDVRDTYNKKEIGYMLLDKRSLYMNPKGIFGYRIIEAVVQKYFYNNDDLELYYFMKGSDKYRFILKFEDQERYKETRDTIYNNKDHVIVIFGEWEKSKIFNNFVSSMFSKKQIYIVP</sequence>
<proteinExistence type="predicted"/>
<accession>A0ABX3KYL2</accession>
<gene>
    <name evidence="1" type="ORF">BKG89_02875</name>
</gene>
<dbReference type="EMBL" id="MLAA01000008">
    <property type="protein sequence ID" value="OOF70747.1"/>
    <property type="molecule type" value="Genomic_DNA"/>
</dbReference>
<name>A0ABX3KYL2_9PAST</name>
<organism evidence="1 2">
    <name type="scientific">Rodentibacter caecimuris</name>
    <dbReference type="NCBI Taxonomy" id="1796644"/>
    <lineage>
        <taxon>Bacteria</taxon>
        <taxon>Pseudomonadati</taxon>
        <taxon>Pseudomonadota</taxon>
        <taxon>Gammaproteobacteria</taxon>
        <taxon>Pasteurellales</taxon>
        <taxon>Pasteurellaceae</taxon>
        <taxon>Rodentibacter</taxon>
    </lineage>
</organism>
<dbReference type="RefSeq" id="WP_077462685.1">
    <property type="nucleotide sequence ID" value="NZ_MLAA01000008.1"/>
</dbReference>
<comment type="caution">
    <text evidence="1">The sequence shown here is derived from an EMBL/GenBank/DDBJ whole genome shotgun (WGS) entry which is preliminary data.</text>
</comment>